<reference evidence="1" key="1">
    <citation type="submission" date="2023-10" db="EMBL/GenBank/DDBJ databases">
        <authorList>
            <person name="Rodriguez Cubillos JULIANA M."/>
            <person name="De Vega J."/>
        </authorList>
    </citation>
    <scope>NUCLEOTIDE SEQUENCE</scope>
</reference>
<gene>
    <name evidence="1" type="ORF">MILVUS5_LOCUS10392</name>
</gene>
<proteinExistence type="predicted"/>
<dbReference type="EMBL" id="CASHSV030000024">
    <property type="protein sequence ID" value="CAJ2640557.1"/>
    <property type="molecule type" value="Genomic_DNA"/>
</dbReference>
<protein>
    <submittedName>
        <fullName evidence="1">Uncharacterized protein</fullName>
    </submittedName>
</protein>
<comment type="caution">
    <text evidence="1">The sequence shown here is derived from an EMBL/GenBank/DDBJ whole genome shotgun (WGS) entry which is preliminary data.</text>
</comment>
<accession>A0ACB0JA65</accession>
<organism evidence="1 2">
    <name type="scientific">Trifolium pratense</name>
    <name type="common">Red clover</name>
    <dbReference type="NCBI Taxonomy" id="57577"/>
    <lineage>
        <taxon>Eukaryota</taxon>
        <taxon>Viridiplantae</taxon>
        <taxon>Streptophyta</taxon>
        <taxon>Embryophyta</taxon>
        <taxon>Tracheophyta</taxon>
        <taxon>Spermatophyta</taxon>
        <taxon>Magnoliopsida</taxon>
        <taxon>eudicotyledons</taxon>
        <taxon>Gunneridae</taxon>
        <taxon>Pentapetalae</taxon>
        <taxon>rosids</taxon>
        <taxon>fabids</taxon>
        <taxon>Fabales</taxon>
        <taxon>Fabaceae</taxon>
        <taxon>Papilionoideae</taxon>
        <taxon>50 kb inversion clade</taxon>
        <taxon>NPAAA clade</taxon>
        <taxon>Hologalegina</taxon>
        <taxon>IRL clade</taxon>
        <taxon>Trifolieae</taxon>
        <taxon>Trifolium</taxon>
    </lineage>
</organism>
<evidence type="ECO:0000313" key="2">
    <source>
        <dbReference type="Proteomes" id="UP001177021"/>
    </source>
</evidence>
<keyword evidence="2" id="KW-1185">Reference proteome</keyword>
<evidence type="ECO:0000313" key="1">
    <source>
        <dbReference type="EMBL" id="CAJ2640557.1"/>
    </source>
</evidence>
<sequence>MKIILYLLDTERGRNMTQIINFIYVVIILIFVFLITMNVDGYVFFKCFQEYDCPKYMCPPPIIASCVNRRICACIKPYFEDWQWV</sequence>
<dbReference type="Proteomes" id="UP001177021">
    <property type="component" value="Unassembled WGS sequence"/>
</dbReference>
<name>A0ACB0JA65_TRIPR</name>